<keyword evidence="2" id="KW-0229">DNA integration</keyword>
<dbReference type="OrthoDB" id="1822491at2"/>
<gene>
    <name evidence="8" type="ORF">F0Q45_18785</name>
</gene>
<dbReference type="PANTHER" id="PTHR30629:SF2">
    <property type="entry name" value="PROPHAGE INTEGRASE INTS-RELATED"/>
    <property type="match status" value="1"/>
</dbReference>
<dbReference type="EMBL" id="VTZN01000132">
    <property type="protein sequence ID" value="KAA1248766.1"/>
    <property type="molecule type" value="Genomic_DNA"/>
</dbReference>
<accession>A0A5B1BK46</accession>
<dbReference type="GO" id="GO:0003677">
    <property type="term" value="F:DNA binding"/>
    <property type="evidence" value="ECO:0007669"/>
    <property type="project" value="UniProtKB-UniRule"/>
</dbReference>
<dbReference type="Gene3D" id="1.10.443.10">
    <property type="entry name" value="Intergrase catalytic core"/>
    <property type="match status" value="1"/>
</dbReference>
<dbReference type="InterPro" id="IPR011010">
    <property type="entry name" value="DNA_brk_join_enz"/>
</dbReference>
<dbReference type="CDD" id="cd00397">
    <property type="entry name" value="DNA_BRE_C"/>
    <property type="match status" value="1"/>
</dbReference>
<evidence type="ECO:0000313" key="8">
    <source>
        <dbReference type="EMBL" id="KAA1248766.1"/>
    </source>
</evidence>
<dbReference type="Proteomes" id="UP000324701">
    <property type="component" value="Unassembled WGS sequence"/>
</dbReference>
<dbReference type="PANTHER" id="PTHR30629">
    <property type="entry name" value="PROPHAGE INTEGRASE"/>
    <property type="match status" value="1"/>
</dbReference>
<dbReference type="Pfam" id="PF26003">
    <property type="entry name" value="Integrase_N_phage"/>
    <property type="match status" value="1"/>
</dbReference>
<reference evidence="8 9" key="1">
    <citation type="submission" date="2019-09" db="EMBL/GenBank/DDBJ databases">
        <title>Report of infection by Mycobacterium simiae a patient suffering from pulmonary tuberculosis.</title>
        <authorList>
            <person name="Mohanty P.S."/>
            <person name="Bansal A.K."/>
            <person name="Singh H."/>
            <person name="Sharma S."/>
            <person name="Patil S.A."/>
            <person name="Upadhaya P."/>
            <person name="Singh P.K."/>
            <person name="Kumar D."/>
            <person name="Kumar S."/>
            <person name="Singh R.K."/>
            <person name="Chaudhary B."/>
        </authorList>
    </citation>
    <scope>NUCLEOTIDE SEQUENCE [LARGE SCALE GENOMIC DNA]</scope>
    <source>
        <strain evidence="8 9">JAL-560-SIM</strain>
    </source>
</reference>
<comment type="similarity">
    <text evidence="1">Belongs to the 'phage' integrase family.</text>
</comment>
<evidence type="ECO:0000256" key="5">
    <source>
        <dbReference type="PROSITE-ProRule" id="PRU01248"/>
    </source>
</evidence>
<proteinExistence type="inferred from homology"/>
<evidence type="ECO:0000256" key="2">
    <source>
        <dbReference type="ARBA" id="ARBA00022908"/>
    </source>
</evidence>
<dbReference type="InterPro" id="IPR044068">
    <property type="entry name" value="CB"/>
</dbReference>
<dbReference type="Pfam" id="PF00589">
    <property type="entry name" value="Phage_integrase"/>
    <property type="match status" value="1"/>
</dbReference>
<keyword evidence="4" id="KW-0233">DNA recombination</keyword>
<comment type="caution">
    <text evidence="8">The sequence shown here is derived from an EMBL/GenBank/DDBJ whole genome shotgun (WGS) entry which is preliminary data.</text>
</comment>
<name>A0A5B1BK46_MYCSI</name>
<dbReference type="PROSITE" id="PS51900">
    <property type="entry name" value="CB"/>
    <property type="match status" value="1"/>
</dbReference>
<dbReference type="InterPro" id="IPR002104">
    <property type="entry name" value="Integrase_catalytic"/>
</dbReference>
<dbReference type="GO" id="GO:0015074">
    <property type="term" value="P:DNA integration"/>
    <property type="evidence" value="ECO:0007669"/>
    <property type="project" value="UniProtKB-KW"/>
</dbReference>
<evidence type="ECO:0000259" key="6">
    <source>
        <dbReference type="PROSITE" id="PS51898"/>
    </source>
</evidence>
<feature type="domain" description="Tyr recombinase" evidence="6">
    <location>
        <begin position="176"/>
        <end position="362"/>
    </location>
</feature>
<keyword evidence="3 5" id="KW-0238">DNA-binding</keyword>
<evidence type="ECO:0000256" key="3">
    <source>
        <dbReference type="ARBA" id="ARBA00023125"/>
    </source>
</evidence>
<dbReference type="PROSITE" id="PS51898">
    <property type="entry name" value="TYR_RECOMBINASE"/>
    <property type="match status" value="1"/>
</dbReference>
<dbReference type="InterPro" id="IPR004107">
    <property type="entry name" value="Integrase_SAM-like_N"/>
</dbReference>
<feature type="domain" description="Core-binding (CB)" evidence="7">
    <location>
        <begin position="76"/>
        <end position="154"/>
    </location>
</feature>
<dbReference type="InterPro" id="IPR058717">
    <property type="entry name" value="Phage_L5_Integrase_N"/>
</dbReference>
<evidence type="ECO:0000313" key="9">
    <source>
        <dbReference type="Proteomes" id="UP000324701"/>
    </source>
</evidence>
<keyword evidence="9" id="KW-1185">Reference proteome</keyword>
<evidence type="ECO:0000259" key="7">
    <source>
        <dbReference type="PROSITE" id="PS51900"/>
    </source>
</evidence>
<dbReference type="InterPro" id="IPR050808">
    <property type="entry name" value="Phage_Integrase"/>
</dbReference>
<dbReference type="GO" id="GO:0006310">
    <property type="term" value="P:DNA recombination"/>
    <property type="evidence" value="ECO:0007669"/>
    <property type="project" value="UniProtKB-KW"/>
</dbReference>
<sequence>MAGKKGRRGWGWIRRLPSGRYQASYIGDDLLRHTAPTTYTAKMDAEHWLASERRLIERDEWTPPATRAAAKKAKAITLAEYAERWIEHRDIKPRTRAHYETLLEDHIKPRLGRVALTSLTPEAVRAWHASTLTDRPTYRSHAYQLLHAVLATAVTDGLMPTNPCQIARASSARSKRRPEILTVGELRHLADIIEPPQYRALVLISAWCGLRWGETSELRRKDIGPAAETITVARAVTHRDECRIDTPKSGLGRVVVVPPHIRPDVLYHLEQHVAKPQESLLFTPVRGGCHLSDRTFRHHFNPALKTVGHEKVRIHDLRHFAGSQAARVGNLIETMNRLGHSTPSASLRYQSLVDGRDVAVAEALSKLAQDTPNK</sequence>
<dbReference type="Gene3D" id="1.10.150.130">
    <property type="match status" value="1"/>
</dbReference>
<dbReference type="InterPro" id="IPR013762">
    <property type="entry name" value="Integrase-like_cat_sf"/>
</dbReference>
<dbReference type="SUPFAM" id="SSF56349">
    <property type="entry name" value="DNA breaking-rejoining enzymes"/>
    <property type="match status" value="1"/>
</dbReference>
<evidence type="ECO:0000256" key="1">
    <source>
        <dbReference type="ARBA" id="ARBA00008857"/>
    </source>
</evidence>
<dbReference type="AlphaFoldDB" id="A0A5B1BK46"/>
<dbReference type="InterPro" id="IPR010998">
    <property type="entry name" value="Integrase_recombinase_N"/>
</dbReference>
<protein>
    <submittedName>
        <fullName evidence="8">Tyrosine-type recombinase/integrase</fullName>
    </submittedName>
</protein>
<organism evidence="8 9">
    <name type="scientific">Mycobacterium simiae</name>
    <name type="common">Mycobacterium habana</name>
    <dbReference type="NCBI Taxonomy" id="1784"/>
    <lineage>
        <taxon>Bacteria</taxon>
        <taxon>Bacillati</taxon>
        <taxon>Actinomycetota</taxon>
        <taxon>Actinomycetes</taxon>
        <taxon>Mycobacteriales</taxon>
        <taxon>Mycobacteriaceae</taxon>
        <taxon>Mycobacterium</taxon>
        <taxon>Mycobacterium simiae complex</taxon>
    </lineage>
</organism>
<dbReference type="Pfam" id="PF14659">
    <property type="entry name" value="Phage_int_SAM_3"/>
    <property type="match status" value="1"/>
</dbReference>
<evidence type="ECO:0000256" key="4">
    <source>
        <dbReference type="ARBA" id="ARBA00023172"/>
    </source>
</evidence>